<accession>A0A7C8J9L9</accession>
<evidence type="ECO:0000313" key="2">
    <source>
        <dbReference type="EMBL" id="KAF3104429.1"/>
    </source>
</evidence>
<sequence length="117" mass="12270">MTLESFSDSQKILENGNGGFILNDLNAMENETGKVNSSGERGSVGQVNDGLPSRDRSRPTSVVLCPTSCRTGAVTRSLRSFIPATASQTGSLQACYVGSAVPNLIAKPNTARNHTSP</sequence>
<comment type="caution">
    <text evidence="2">The sequence shown here is derived from an EMBL/GenBank/DDBJ whole genome shotgun (WGS) entry which is preliminary data.</text>
</comment>
<reference evidence="2 3" key="1">
    <citation type="submission" date="2019-06" db="EMBL/GenBank/DDBJ databases">
        <authorList>
            <person name="Palmer J.M."/>
        </authorList>
    </citation>
    <scope>NUCLEOTIDE SEQUENCE [LARGE SCALE GENOMIC DNA]</scope>
    <source>
        <strain evidence="2 3">TWF102</strain>
    </source>
</reference>
<dbReference type="Proteomes" id="UP000475325">
    <property type="component" value="Unassembled WGS sequence"/>
</dbReference>
<evidence type="ECO:0000313" key="3">
    <source>
        <dbReference type="Proteomes" id="UP000475325"/>
    </source>
</evidence>
<feature type="region of interest" description="Disordered" evidence="1">
    <location>
        <begin position="31"/>
        <end position="62"/>
    </location>
</feature>
<organism evidence="2 3">
    <name type="scientific">Orbilia oligospora</name>
    <name type="common">Nematode-trapping fungus</name>
    <name type="synonym">Arthrobotrys oligospora</name>
    <dbReference type="NCBI Taxonomy" id="2813651"/>
    <lineage>
        <taxon>Eukaryota</taxon>
        <taxon>Fungi</taxon>
        <taxon>Dikarya</taxon>
        <taxon>Ascomycota</taxon>
        <taxon>Pezizomycotina</taxon>
        <taxon>Orbiliomycetes</taxon>
        <taxon>Orbiliales</taxon>
        <taxon>Orbiliaceae</taxon>
        <taxon>Orbilia</taxon>
    </lineage>
</organism>
<dbReference type="AlphaFoldDB" id="A0A7C8J9L9"/>
<gene>
    <name evidence="2" type="ORF">TWF102_003068</name>
</gene>
<protein>
    <submittedName>
        <fullName evidence="2">Uncharacterized protein</fullName>
    </submittedName>
</protein>
<proteinExistence type="predicted"/>
<name>A0A7C8J9L9_ORBOL</name>
<evidence type="ECO:0000256" key="1">
    <source>
        <dbReference type="SAM" id="MobiDB-lite"/>
    </source>
</evidence>
<dbReference type="EMBL" id="WIQW01000016">
    <property type="protein sequence ID" value="KAF3104429.1"/>
    <property type="molecule type" value="Genomic_DNA"/>
</dbReference>